<name>A0A1H0H3S7_9BACI</name>
<dbReference type="Pfam" id="PF07285">
    <property type="entry name" value="DUF1444"/>
    <property type="match status" value="1"/>
</dbReference>
<evidence type="ECO:0000313" key="2">
    <source>
        <dbReference type="Proteomes" id="UP000198778"/>
    </source>
</evidence>
<dbReference type="RefSeq" id="WP_090843216.1">
    <property type="nucleotide sequence ID" value="NZ_FNIL01000007.1"/>
</dbReference>
<dbReference type="STRING" id="745820.SAMN04488053_107166"/>
<dbReference type="AlphaFoldDB" id="A0A1H0H3S7"/>
<accession>A0A1H0H3S7</accession>
<dbReference type="NCBIfam" id="NF010189">
    <property type="entry name" value="PRK13668.1"/>
    <property type="match status" value="1"/>
</dbReference>
<organism evidence="1 2">
    <name type="scientific">Alkalicoccus daliensis</name>
    <dbReference type="NCBI Taxonomy" id="745820"/>
    <lineage>
        <taxon>Bacteria</taxon>
        <taxon>Bacillati</taxon>
        <taxon>Bacillota</taxon>
        <taxon>Bacilli</taxon>
        <taxon>Bacillales</taxon>
        <taxon>Bacillaceae</taxon>
        <taxon>Alkalicoccus</taxon>
    </lineage>
</organism>
<reference evidence="2" key="1">
    <citation type="submission" date="2016-10" db="EMBL/GenBank/DDBJ databases">
        <authorList>
            <person name="Varghese N."/>
            <person name="Submissions S."/>
        </authorList>
    </citation>
    <scope>NUCLEOTIDE SEQUENCE [LARGE SCALE GENOMIC DNA]</scope>
    <source>
        <strain evidence="2">CGMCC 1.10369</strain>
    </source>
</reference>
<sequence length="267" mass="30607">MKSIEIKKELEKQLQNKHWVTSYDREKDTFRIVDDRVDKGITIRLGNVSDNIEKQPETALNDTIAKIKEGMRLLVEKVDLNGKENRIYPVLRNPSFAEGKNLLFDEHTAETMIFYAVDEKSSYSLIDMNMLEQSGKTADEIREAAKFNVRSLPSDFKEDTVAGNKFYFLHAGDGFEASRILDDQLIQKMQEKIHGDLAVAVPHHDVLIFADIRNETGYDVLGQMTFQFFSEGHMPLTALPFLYDDNNELEPIFILAQKKPKSTKKDG</sequence>
<dbReference type="EMBL" id="FNIL01000007">
    <property type="protein sequence ID" value="SDO13734.1"/>
    <property type="molecule type" value="Genomic_DNA"/>
</dbReference>
<evidence type="ECO:0000313" key="1">
    <source>
        <dbReference type="EMBL" id="SDO13734.1"/>
    </source>
</evidence>
<protein>
    <submittedName>
        <fullName evidence="1">Uncharacterized protein YtpQ, UPF0354 family</fullName>
    </submittedName>
</protein>
<dbReference type="InterPro" id="IPR010838">
    <property type="entry name" value="DUF1444"/>
</dbReference>
<proteinExistence type="predicted"/>
<keyword evidence="2" id="KW-1185">Reference proteome</keyword>
<gene>
    <name evidence="1" type="ORF">SAMN04488053_107166</name>
</gene>
<dbReference type="OrthoDB" id="154553at2"/>
<dbReference type="Proteomes" id="UP000198778">
    <property type="component" value="Unassembled WGS sequence"/>
</dbReference>